<evidence type="ECO:0000259" key="2">
    <source>
        <dbReference type="Pfam" id="PF00582"/>
    </source>
</evidence>
<name>A0A3B0VVA8_9ZZZZ</name>
<dbReference type="SUPFAM" id="SSF52402">
    <property type="entry name" value="Adenine nucleotide alpha hydrolases-like"/>
    <property type="match status" value="2"/>
</dbReference>
<protein>
    <recommendedName>
        <fullName evidence="2">UspA domain-containing protein</fullName>
    </recommendedName>
</protein>
<sequence>MDKMDKKILIAIDGSTYSSNSLDYLIRLFKNNESLSVHLLSIISSAAGDQSWMFDVDPLRQHSPATERRRSTAEKYLKDARARLVRNGFNENNITFRAEITSASIATAIHAEANRGTYDGLLIGRRGIGKVGEMFFGSVSSYLVEKCHAVPLWIIDGAITSAHFLLAVQTKPHSLMAADYLGYIIKNEPGSKILLYHSSVLFGGKAKTKVEDFHDPWGKDWCDQHIDLDTRLYHAHTQILLDNGIEAERIHALPTRTDLEASRDLLRQARKHQCGTIVIGRRPRSEDKGIFGGVSDRALQQAENIALWLVG</sequence>
<comment type="similarity">
    <text evidence="1">Belongs to the universal stress protein A family.</text>
</comment>
<dbReference type="CDD" id="cd00293">
    <property type="entry name" value="USP-like"/>
    <property type="match status" value="1"/>
</dbReference>
<dbReference type="Pfam" id="PF00582">
    <property type="entry name" value="Usp"/>
    <property type="match status" value="1"/>
</dbReference>
<evidence type="ECO:0000256" key="1">
    <source>
        <dbReference type="ARBA" id="ARBA00008791"/>
    </source>
</evidence>
<dbReference type="AlphaFoldDB" id="A0A3B0VVA8"/>
<evidence type="ECO:0000313" key="3">
    <source>
        <dbReference type="EMBL" id="VAW40779.1"/>
    </source>
</evidence>
<proteinExistence type="inferred from homology"/>
<dbReference type="PANTHER" id="PTHR46268:SF6">
    <property type="entry name" value="UNIVERSAL STRESS PROTEIN UP12"/>
    <property type="match status" value="1"/>
</dbReference>
<reference evidence="3" key="1">
    <citation type="submission" date="2018-06" db="EMBL/GenBank/DDBJ databases">
        <authorList>
            <person name="Zhirakovskaya E."/>
        </authorList>
    </citation>
    <scope>NUCLEOTIDE SEQUENCE</scope>
</reference>
<dbReference type="PANTHER" id="PTHR46268">
    <property type="entry name" value="STRESS RESPONSE PROTEIN NHAX"/>
    <property type="match status" value="1"/>
</dbReference>
<dbReference type="EMBL" id="UOEY01000110">
    <property type="protein sequence ID" value="VAW40779.1"/>
    <property type="molecule type" value="Genomic_DNA"/>
</dbReference>
<accession>A0A3B0VVA8</accession>
<gene>
    <name evidence="3" type="ORF">MNBD_DELTA04-280</name>
</gene>
<dbReference type="Gene3D" id="3.40.50.620">
    <property type="entry name" value="HUPs"/>
    <property type="match status" value="2"/>
</dbReference>
<dbReference type="InterPro" id="IPR014729">
    <property type="entry name" value="Rossmann-like_a/b/a_fold"/>
</dbReference>
<dbReference type="InterPro" id="IPR006016">
    <property type="entry name" value="UspA"/>
</dbReference>
<organism evidence="3">
    <name type="scientific">hydrothermal vent metagenome</name>
    <dbReference type="NCBI Taxonomy" id="652676"/>
    <lineage>
        <taxon>unclassified sequences</taxon>
        <taxon>metagenomes</taxon>
        <taxon>ecological metagenomes</taxon>
    </lineage>
</organism>
<feature type="domain" description="UspA" evidence="2">
    <location>
        <begin position="6"/>
        <end position="153"/>
    </location>
</feature>